<evidence type="ECO:0000256" key="1">
    <source>
        <dbReference type="ARBA" id="ARBA00023157"/>
    </source>
</evidence>
<keyword evidence="3" id="KW-0732">Signal</keyword>
<name>A0AAW2IBD7_9NEOP</name>
<evidence type="ECO:0000259" key="4">
    <source>
        <dbReference type="PROSITE" id="PS50923"/>
    </source>
</evidence>
<feature type="chain" id="PRO_5043408040" description="Sushi domain-containing protein" evidence="3">
    <location>
        <begin position="20"/>
        <end position="383"/>
    </location>
</feature>
<feature type="disulfide bond" evidence="2">
    <location>
        <begin position="254"/>
        <end position="281"/>
    </location>
</feature>
<feature type="signal peptide" evidence="3">
    <location>
        <begin position="1"/>
        <end position="19"/>
    </location>
</feature>
<gene>
    <name evidence="5" type="ORF">PYX00_000737</name>
</gene>
<evidence type="ECO:0000256" key="3">
    <source>
        <dbReference type="SAM" id="SignalP"/>
    </source>
</evidence>
<dbReference type="SUPFAM" id="SSF57535">
    <property type="entry name" value="Complement control module/SCR domain"/>
    <property type="match status" value="1"/>
</dbReference>
<dbReference type="SMART" id="SM00032">
    <property type="entry name" value="CCP"/>
    <property type="match status" value="1"/>
</dbReference>
<dbReference type="AlphaFoldDB" id="A0AAW2IBD7"/>
<feature type="domain" description="Sushi" evidence="4">
    <location>
        <begin position="226"/>
        <end position="283"/>
    </location>
</feature>
<reference evidence="5" key="1">
    <citation type="journal article" date="2024" name="Gigascience">
        <title>Chromosome-level genome of the poultry shaft louse Menopon gallinae provides insight into the host-switching and adaptive evolution of parasitic lice.</title>
        <authorList>
            <person name="Xu Y."/>
            <person name="Ma L."/>
            <person name="Liu S."/>
            <person name="Liang Y."/>
            <person name="Liu Q."/>
            <person name="He Z."/>
            <person name="Tian L."/>
            <person name="Duan Y."/>
            <person name="Cai W."/>
            <person name="Li H."/>
            <person name="Song F."/>
        </authorList>
    </citation>
    <scope>NUCLEOTIDE SEQUENCE</scope>
    <source>
        <strain evidence="5">Cailab_2023a</strain>
    </source>
</reference>
<dbReference type="Gene3D" id="2.10.70.10">
    <property type="entry name" value="Complement Module, domain 1"/>
    <property type="match status" value="1"/>
</dbReference>
<proteinExistence type="predicted"/>
<keyword evidence="2" id="KW-0768">Sushi</keyword>
<protein>
    <recommendedName>
        <fullName evidence="4">Sushi domain-containing protein</fullName>
    </recommendedName>
</protein>
<dbReference type="EMBL" id="JARGDH010000001">
    <property type="protein sequence ID" value="KAL0279118.1"/>
    <property type="molecule type" value="Genomic_DNA"/>
</dbReference>
<evidence type="ECO:0000313" key="5">
    <source>
        <dbReference type="EMBL" id="KAL0279118.1"/>
    </source>
</evidence>
<sequence>MSSLRTALYILCTVACCAAEIPSPHRAAEYRPGYHHRYQYQNQSNFKRRHIDQPVSANRYGSPIFRYDYAQANQRKSHGYKPYNQLERNPGKPYTTGVYRTYGKGSAIIPRPGATVAVLNTAPHPKAYKGTITARVLSAPEPNRPVMARMTLGPRKNCFGCPDNHAVVASKGNAEVILPKPCPTMRWVSISGPQPGARLPEGTHTIIGRLGHRGKICRYEYQVVVRRCGAFSVDRGRANCTAEDAWGSTCSITCDEGFEVVGSPKLTCQDDLKWSDDPPVCKKKIWCPLPQTPDDTKIWCQVDRESDLTEDKLPANTHCRFRSEGRQHVITCVDGYWVTNQVATRRMRYSKRKKHHREKLEHNRLKPETVYPKAQVEILDQDH</sequence>
<evidence type="ECO:0000256" key="2">
    <source>
        <dbReference type="PROSITE-ProRule" id="PRU00302"/>
    </source>
</evidence>
<organism evidence="5">
    <name type="scientific">Menopon gallinae</name>
    <name type="common">poultry shaft louse</name>
    <dbReference type="NCBI Taxonomy" id="328185"/>
    <lineage>
        <taxon>Eukaryota</taxon>
        <taxon>Metazoa</taxon>
        <taxon>Ecdysozoa</taxon>
        <taxon>Arthropoda</taxon>
        <taxon>Hexapoda</taxon>
        <taxon>Insecta</taxon>
        <taxon>Pterygota</taxon>
        <taxon>Neoptera</taxon>
        <taxon>Paraneoptera</taxon>
        <taxon>Psocodea</taxon>
        <taxon>Troctomorpha</taxon>
        <taxon>Phthiraptera</taxon>
        <taxon>Amblycera</taxon>
        <taxon>Menoponidae</taxon>
        <taxon>Menopon</taxon>
    </lineage>
</organism>
<comment type="caution">
    <text evidence="2">Lacks conserved residue(s) required for the propagation of feature annotation.</text>
</comment>
<dbReference type="Pfam" id="PF00084">
    <property type="entry name" value="Sushi"/>
    <property type="match status" value="1"/>
</dbReference>
<dbReference type="CDD" id="cd00033">
    <property type="entry name" value="CCP"/>
    <property type="match status" value="1"/>
</dbReference>
<dbReference type="PROSITE" id="PS50923">
    <property type="entry name" value="SUSHI"/>
    <property type="match status" value="1"/>
</dbReference>
<accession>A0AAW2IBD7</accession>
<dbReference type="InterPro" id="IPR035976">
    <property type="entry name" value="Sushi/SCR/CCP_sf"/>
</dbReference>
<dbReference type="InterPro" id="IPR000436">
    <property type="entry name" value="Sushi_SCR_CCP_dom"/>
</dbReference>
<comment type="caution">
    <text evidence="5">The sequence shown here is derived from an EMBL/GenBank/DDBJ whole genome shotgun (WGS) entry which is preliminary data.</text>
</comment>
<keyword evidence="1 2" id="KW-1015">Disulfide bond</keyword>